<evidence type="ECO:0000259" key="1">
    <source>
        <dbReference type="PROSITE" id="PS51186"/>
    </source>
</evidence>
<dbReference type="Pfam" id="PF13302">
    <property type="entry name" value="Acetyltransf_3"/>
    <property type="match status" value="1"/>
</dbReference>
<dbReference type="SUPFAM" id="SSF55729">
    <property type="entry name" value="Acyl-CoA N-acyltransferases (Nat)"/>
    <property type="match status" value="1"/>
</dbReference>
<keyword evidence="3" id="KW-1185">Reference proteome</keyword>
<dbReference type="PROSITE" id="PS51186">
    <property type="entry name" value="GNAT"/>
    <property type="match status" value="1"/>
</dbReference>
<dbReference type="EMBL" id="LJGU01000152">
    <property type="protein sequence ID" value="OEU94811.1"/>
    <property type="molecule type" value="Genomic_DNA"/>
</dbReference>
<sequence length="157" mass="17390">MRITLREVADSDVDVFWTHMSEPAAQWMAAVTREYHYDRGRFDAHWATVRSDPAVTVRTVLVDEAVAGHAAAFGPPDEREVTYWIASAYWGRGVAGAALRGLVALERTRPLHAHVAADNAGSLRVLEKCGFTVTGRGQRIFARARGEKIEELSLTLE</sequence>
<dbReference type="PANTHER" id="PTHR43328">
    <property type="entry name" value="ACETYLTRANSFERASE-RELATED"/>
    <property type="match status" value="1"/>
</dbReference>
<dbReference type="RefSeq" id="WP_070198784.1">
    <property type="nucleotide sequence ID" value="NZ_LJGU01000152.1"/>
</dbReference>
<evidence type="ECO:0000313" key="3">
    <source>
        <dbReference type="Proteomes" id="UP000176101"/>
    </source>
</evidence>
<keyword evidence="2" id="KW-0808">Transferase</keyword>
<comment type="caution">
    <text evidence="2">The sequence shown here is derived from an EMBL/GenBank/DDBJ whole genome shotgun (WGS) entry which is preliminary data.</text>
</comment>
<dbReference type="OrthoDB" id="9801656at2"/>
<dbReference type="InterPro" id="IPR000182">
    <property type="entry name" value="GNAT_dom"/>
</dbReference>
<evidence type="ECO:0000313" key="2">
    <source>
        <dbReference type="EMBL" id="OEU94811.1"/>
    </source>
</evidence>
<dbReference type="GO" id="GO:0016747">
    <property type="term" value="F:acyltransferase activity, transferring groups other than amino-acyl groups"/>
    <property type="evidence" value="ECO:0007669"/>
    <property type="project" value="InterPro"/>
</dbReference>
<name>A0A1E7JVU3_9ACTN</name>
<organism evidence="2 3">
    <name type="scientific">Streptomyces oceani</name>
    <dbReference type="NCBI Taxonomy" id="1075402"/>
    <lineage>
        <taxon>Bacteria</taxon>
        <taxon>Bacillati</taxon>
        <taxon>Actinomycetota</taxon>
        <taxon>Actinomycetes</taxon>
        <taxon>Kitasatosporales</taxon>
        <taxon>Streptomycetaceae</taxon>
        <taxon>Streptomyces</taxon>
    </lineage>
</organism>
<dbReference type="PANTHER" id="PTHR43328:SF1">
    <property type="entry name" value="N-ACETYLTRANSFERASE DOMAIN-CONTAINING PROTEIN"/>
    <property type="match status" value="1"/>
</dbReference>
<dbReference type="InterPro" id="IPR016181">
    <property type="entry name" value="Acyl_CoA_acyltransferase"/>
</dbReference>
<protein>
    <submittedName>
        <fullName evidence="2">Acetyltransferase</fullName>
    </submittedName>
</protein>
<dbReference type="Proteomes" id="UP000176101">
    <property type="component" value="Unassembled WGS sequence"/>
</dbReference>
<dbReference type="Gene3D" id="3.40.630.30">
    <property type="match status" value="1"/>
</dbReference>
<reference evidence="2 3" key="1">
    <citation type="journal article" date="2016" name="Front. Microbiol.">
        <title>Comparative Genomics Analysis of Streptomyces Species Reveals Their Adaptation to the Marine Environment and Their Diversity at the Genomic Level.</title>
        <authorList>
            <person name="Tian X."/>
            <person name="Zhang Z."/>
            <person name="Yang T."/>
            <person name="Chen M."/>
            <person name="Li J."/>
            <person name="Chen F."/>
            <person name="Yang J."/>
            <person name="Li W."/>
            <person name="Zhang B."/>
            <person name="Zhang Z."/>
            <person name="Wu J."/>
            <person name="Zhang C."/>
            <person name="Long L."/>
            <person name="Xiao J."/>
        </authorList>
    </citation>
    <scope>NUCLEOTIDE SEQUENCE [LARGE SCALE GENOMIC DNA]</scope>
    <source>
        <strain evidence="2 3">SCSIO 02100</strain>
    </source>
</reference>
<proteinExistence type="predicted"/>
<dbReference type="STRING" id="1075402.AN216_23950"/>
<dbReference type="AlphaFoldDB" id="A0A1E7JVU3"/>
<gene>
    <name evidence="2" type="ORF">AN216_23950</name>
</gene>
<feature type="domain" description="N-acetyltransferase" evidence="1">
    <location>
        <begin position="3"/>
        <end position="155"/>
    </location>
</feature>
<accession>A0A1E7JVU3</accession>